<name>A0A3A8HTS4_9BACT</name>
<keyword evidence="2" id="KW-1185">Reference proteome</keyword>
<dbReference type="EMBL" id="RAVZ01000362">
    <property type="protein sequence ID" value="RKG74612.1"/>
    <property type="molecule type" value="Genomic_DNA"/>
</dbReference>
<evidence type="ECO:0000313" key="1">
    <source>
        <dbReference type="EMBL" id="RKG74612.1"/>
    </source>
</evidence>
<dbReference type="Proteomes" id="UP000268094">
    <property type="component" value="Unassembled WGS sequence"/>
</dbReference>
<reference evidence="2" key="1">
    <citation type="submission" date="2018-09" db="EMBL/GenBank/DDBJ databases">
        <authorList>
            <person name="Livingstone P.G."/>
            <person name="Whitworth D.E."/>
        </authorList>
    </citation>
    <scope>NUCLEOTIDE SEQUENCE [LARGE SCALE GENOMIC DNA]</scope>
    <source>
        <strain evidence="2">CA054A</strain>
    </source>
</reference>
<gene>
    <name evidence="1" type="ORF">D7V88_34660</name>
</gene>
<dbReference type="RefSeq" id="WP_147448982.1">
    <property type="nucleotide sequence ID" value="NZ_RAVZ01000362.1"/>
</dbReference>
<feature type="non-terminal residue" evidence="1">
    <location>
        <position position="1"/>
    </location>
</feature>
<evidence type="ECO:0000313" key="2">
    <source>
        <dbReference type="Proteomes" id="UP000268094"/>
    </source>
</evidence>
<proteinExistence type="predicted"/>
<organism evidence="1 2">
    <name type="scientific">Corallococcus terminator</name>
    <dbReference type="NCBI Taxonomy" id="2316733"/>
    <lineage>
        <taxon>Bacteria</taxon>
        <taxon>Pseudomonadati</taxon>
        <taxon>Myxococcota</taxon>
        <taxon>Myxococcia</taxon>
        <taxon>Myxococcales</taxon>
        <taxon>Cystobacterineae</taxon>
        <taxon>Myxococcaceae</taxon>
        <taxon>Corallococcus</taxon>
    </lineage>
</organism>
<comment type="caution">
    <text evidence="1">The sequence shown here is derived from an EMBL/GenBank/DDBJ whole genome shotgun (WGS) entry which is preliminary data.</text>
</comment>
<accession>A0A3A8HTS4</accession>
<evidence type="ECO:0008006" key="3">
    <source>
        <dbReference type="Google" id="ProtNLM"/>
    </source>
</evidence>
<dbReference type="AlphaFoldDB" id="A0A3A8HTS4"/>
<sequence length="72" mass="7620">VGGLEVAVEGARRTSAADGQGLSSFRTEVAYRLDERLRVALGYTVLGFSGLGLGADSVDAPDRLYLRAELAY</sequence>
<protein>
    <recommendedName>
        <fullName evidence="3">Alginate export domain-containing protein</fullName>
    </recommendedName>
</protein>